<evidence type="ECO:0000313" key="10">
    <source>
        <dbReference type="Proteomes" id="UP000050326"/>
    </source>
</evidence>
<dbReference type="RefSeq" id="WP_242854474.1">
    <property type="nucleotide sequence ID" value="NZ_LKET01000068.1"/>
</dbReference>
<dbReference type="EMBL" id="LKET01000068">
    <property type="protein sequence ID" value="KPU42448.1"/>
    <property type="molecule type" value="Genomic_DNA"/>
</dbReference>
<dbReference type="Pfam" id="PF12911">
    <property type="entry name" value="OppC_N"/>
    <property type="match status" value="1"/>
</dbReference>
<dbReference type="InterPro" id="IPR000515">
    <property type="entry name" value="MetI-like"/>
</dbReference>
<comment type="caution">
    <text evidence="9">The sequence shown here is derived from an EMBL/GenBank/DDBJ whole genome shotgun (WGS) entry which is preliminary data.</text>
</comment>
<dbReference type="STRING" id="36849.OXPF_42330"/>
<feature type="domain" description="ABC transmembrane type-1" evidence="8">
    <location>
        <begin position="96"/>
        <end position="280"/>
    </location>
</feature>
<dbReference type="PROSITE" id="PS50928">
    <property type="entry name" value="ABC_TM1"/>
    <property type="match status" value="1"/>
</dbReference>
<evidence type="ECO:0000256" key="2">
    <source>
        <dbReference type="ARBA" id="ARBA00022448"/>
    </source>
</evidence>
<evidence type="ECO:0000313" key="9">
    <source>
        <dbReference type="EMBL" id="KPU42448.1"/>
    </source>
</evidence>
<dbReference type="GO" id="GO:0055085">
    <property type="term" value="P:transmembrane transport"/>
    <property type="evidence" value="ECO:0007669"/>
    <property type="project" value="InterPro"/>
</dbReference>
<proteinExistence type="inferred from homology"/>
<keyword evidence="5 7" id="KW-1133">Transmembrane helix</keyword>
<keyword evidence="3" id="KW-1003">Cell membrane</keyword>
<evidence type="ECO:0000259" key="8">
    <source>
        <dbReference type="PROSITE" id="PS50928"/>
    </source>
</evidence>
<feature type="transmembrane region" description="Helical" evidence="7">
    <location>
        <begin position="126"/>
        <end position="148"/>
    </location>
</feature>
<dbReference type="Proteomes" id="UP000050326">
    <property type="component" value="Unassembled WGS sequence"/>
</dbReference>
<keyword evidence="10" id="KW-1185">Reference proteome</keyword>
<protein>
    <submittedName>
        <fullName evidence="9">Putative D,D-dipeptide transport system permease protein DdpC</fullName>
    </submittedName>
</protein>
<feature type="transmembrane region" description="Helical" evidence="7">
    <location>
        <begin position="88"/>
        <end position="114"/>
    </location>
</feature>
<accession>A0A0N8NSM5</accession>
<comment type="similarity">
    <text evidence="7">Belongs to the binding-protein-dependent transport system permease family.</text>
</comment>
<dbReference type="InterPro" id="IPR050366">
    <property type="entry name" value="BP-dependent_transpt_permease"/>
</dbReference>
<sequence>MVKNSKLSAISAEMKKEQRSIRMERIKSNYALIIGGASILIISLIAILGPVIISIDPNEMHVASRLKPPGPGYILGADEFGRDLLTRIIYGARVSISVGLFVSTLSSLLGLIIGIYSSYFKVLDHILMRICDGLIAIPGVLLAIALMAALGSSIWNVIIALTVVFTPSIARVVRSSALVASAQPYVEAAKVQGAGDFRILWKNIAPNVLSPLLIQATYVFAQAILSEAALSFLGVGIKAPAASWGNILQASKMVLHKAWWMVAFPGTAVIISVLSLNLLGDGLRDYFDPRTATIRRKKDFAKQE</sequence>
<keyword evidence="4 7" id="KW-0812">Transmembrane</keyword>
<keyword evidence="6 7" id="KW-0472">Membrane</keyword>
<gene>
    <name evidence="9" type="primary">ddpC_3</name>
    <name evidence="9" type="ORF">OXPF_42330</name>
</gene>
<dbReference type="PANTHER" id="PTHR43386">
    <property type="entry name" value="OLIGOPEPTIDE TRANSPORT SYSTEM PERMEASE PROTEIN APPC"/>
    <property type="match status" value="1"/>
</dbReference>
<dbReference type="PANTHER" id="PTHR43386:SF6">
    <property type="entry name" value="ABC TRANSPORTER PERMEASE PROTEIN"/>
    <property type="match status" value="1"/>
</dbReference>
<reference evidence="9 10" key="1">
    <citation type="submission" date="2015-09" db="EMBL/GenBank/DDBJ databases">
        <title>Genome sequence of Oxobacter pfennigii DSM 3222.</title>
        <authorList>
            <person name="Poehlein A."/>
            <person name="Bengelsdorf F.R."/>
            <person name="Schiel-Bengelsdorf B."/>
            <person name="Duerre P."/>
            <person name="Daniel R."/>
        </authorList>
    </citation>
    <scope>NUCLEOTIDE SEQUENCE [LARGE SCALE GENOMIC DNA]</scope>
    <source>
        <strain evidence="9 10">DSM 3222</strain>
    </source>
</reference>
<dbReference type="SUPFAM" id="SSF161098">
    <property type="entry name" value="MetI-like"/>
    <property type="match status" value="1"/>
</dbReference>
<evidence type="ECO:0000256" key="4">
    <source>
        <dbReference type="ARBA" id="ARBA00022692"/>
    </source>
</evidence>
<dbReference type="InterPro" id="IPR035906">
    <property type="entry name" value="MetI-like_sf"/>
</dbReference>
<dbReference type="Pfam" id="PF00528">
    <property type="entry name" value="BPD_transp_1"/>
    <property type="match status" value="1"/>
</dbReference>
<organism evidence="9 10">
    <name type="scientific">Oxobacter pfennigii</name>
    <dbReference type="NCBI Taxonomy" id="36849"/>
    <lineage>
        <taxon>Bacteria</taxon>
        <taxon>Bacillati</taxon>
        <taxon>Bacillota</taxon>
        <taxon>Clostridia</taxon>
        <taxon>Eubacteriales</taxon>
        <taxon>Clostridiaceae</taxon>
        <taxon>Oxobacter</taxon>
    </lineage>
</organism>
<feature type="transmembrane region" description="Helical" evidence="7">
    <location>
        <begin position="258"/>
        <end position="279"/>
    </location>
</feature>
<evidence type="ECO:0000256" key="5">
    <source>
        <dbReference type="ARBA" id="ARBA00022989"/>
    </source>
</evidence>
<feature type="transmembrane region" description="Helical" evidence="7">
    <location>
        <begin position="30"/>
        <end position="53"/>
    </location>
</feature>
<evidence type="ECO:0000256" key="3">
    <source>
        <dbReference type="ARBA" id="ARBA00022475"/>
    </source>
</evidence>
<dbReference type="AlphaFoldDB" id="A0A0N8NSM5"/>
<name>A0A0N8NSM5_9CLOT</name>
<evidence type="ECO:0000256" key="7">
    <source>
        <dbReference type="RuleBase" id="RU363032"/>
    </source>
</evidence>
<dbReference type="InterPro" id="IPR025966">
    <property type="entry name" value="OppC_N"/>
</dbReference>
<evidence type="ECO:0000256" key="1">
    <source>
        <dbReference type="ARBA" id="ARBA00004651"/>
    </source>
</evidence>
<dbReference type="PATRIC" id="fig|36849.3.peg.4471"/>
<comment type="subcellular location">
    <subcellularLocation>
        <location evidence="1 7">Cell membrane</location>
        <topology evidence="1 7">Multi-pass membrane protein</topology>
    </subcellularLocation>
</comment>
<dbReference type="CDD" id="cd06261">
    <property type="entry name" value="TM_PBP2"/>
    <property type="match status" value="1"/>
</dbReference>
<keyword evidence="2 7" id="KW-0813">Transport</keyword>
<dbReference type="GO" id="GO:0005886">
    <property type="term" value="C:plasma membrane"/>
    <property type="evidence" value="ECO:0007669"/>
    <property type="project" value="UniProtKB-SubCell"/>
</dbReference>
<dbReference type="Gene3D" id="1.10.3720.10">
    <property type="entry name" value="MetI-like"/>
    <property type="match status" value="1"/>
</dbReference>
<evidence type="ECO:0000256" key="6">
    <source>
        <dbReference type="ARBA" id="ARBA00023136"/>
    </source>
</evidence>